<gene>
    <name evidence="2" type="ORF">C2G38_2115317</name>
</gene>
<dbReference type="AlphaFoldDB" id="A0A397UI03"/>
<dbReference type="Proteomes" id="UP000266673">
    <property type="component" value="Unassembled WGS sequence"/>
</dbReference>
<feature type="transmembrane region" description="Helical" evidence="1">
    <location>
        <begin position="40"/>
        <end position="62"/>
    </location>
</feature>
<dbReference type="EMBL" id="QKWP01001761">
    <property type="protein sequence ID" value="RIB06776.1"/>
    <property type="molecule type" value="Genomic_DNA"/>
</dbReference>
<evidence type="ECO:0000313" key="2">
    <source>
        <dbReference type="EMBL" id="RIB06776.1"/>
    </source>
</evidence>
<accession>A0A397UI03</accession>
<keyword evidence="1" id="KW-0472">Membrane</keyword>
<keyword evidence="1" id="KW-1133">Transmembrane helix</keyword>
<comment type="caution">
    <text evidence="2">The sequence shown here is derived from an EMBL/GenBank/DDBJ whole genome shotgun (WGS) entry which is preliminary data.</text>
</comment>
<reference evidence="2 3" key="1">
    <citation type="submission" date="2018-06" db="EMBL/GenBank/DDBJ databases">
        <title>Comparative genomics reveals the genomic features of Rhizophagus irregularis, R. cerebriforme, R. diaphanum and Gigaspora rosea, and their symbiotic lifestyle signature.</title>
        <authorList>
            <person name="Morin E."/>
            <person name="San Clemente H."/>
            <person name="Chen E.C.H."/>
            <person name="De La Providencia I."/>
            <person name="Hainaut M."/>
            <person name="Kuo A."/>
            <person name="Kohler A."/>
            <person name="Murat C."/>
            <person name="Tang N."/>
            <person name="Roy S."/>
            <person name="Loubradou J."/>
            <person name="Henrissat B."/>
            <person name="Grigoriev I.V."/>
            <person name="Corradi N."/>
            <person name="Roux C."/>
            <person name="Martin F.M."/>
        </authorList>
    </citation>
    <scope>NUCLEOTIDE SEQUENCE [LARGE SCALE GENOMIC DNA]</scope>
    <source>
        <strain evidence="2 3">DAOM 194757</strain>
    </source>
</reference>
<evidence type="ECO:0000313" key="3">
    <source>
        <dbReference type="Proteomes" id="UP000266673"/>
    </source>
</evidence>
<keyword evidence="3" id="KW-1185">Reference proteome</keyword>
<organism evidence="2 3">
    <name type="scientific">Gigaspora rosea</name>
    <dbReference type="NCBI Taxonomy" id="44941"/>
    <lineage>
        <taxon>Eukaryota</taxon>
        <taxon>Fungi</taxon>
        <taxon>Fungi incertae sedis</taxon>
        <taxon>Mucoromycota</taxon>
        <taxon>Glomeromycotina</taxon>
        <taxon>Glomeromycetes</taxon>
        <taxon>Diversisporales</taxon>
        <taxon>Gigasporaceae</taxon>
        <taxon>Gigaspora</taxon>
    </lineage>
</organism>
<feature type="transmembrane region" description="Helical" evidence="1">
    <location>
        <begin position="6"/>
        <end position="28"/>
    </location>
</feature>
<sequence>MICLTMHVICYSFLMLSCTTLTNVCALFDSVSITHSNLQMIFFFAFLHYAIICFIVFCASLGSIGDFPFYFPCD</sequence>
<protein>
    <submittedName>
        <fullName evidence="2">Uncharacterized protein</fullName>
    </submittedName>
</protein>
<proteinExistence type="predicted"/>
<keyword evidence="1" id="KW-0812">Transmembrane</keyword>
<name>A0A397UI03_9GLOM</name>
<evidence type="ECO:0000256" key="1">
    <source>
        <dbReference type="SAM" id="Phobius"/>
    </source>
</evidence>